<keyword evidence="1" id="KW-1133">Transmembrane helix</keyword>
<dbReference type="OrthoDB" id="9776525at2"/>
<dbReference type="EMBL" id="LECW02000001">
    <property type="protein sequence ID" value="KRT95661.1"/>
    <property type="molecule type" value="Genomic_DNA"/>
</dbReference>
<evidence type="ECO:0000313" key="2">
    <source>
        <dbReference type="EMBL" id="KRT95661.1"/>
    </source>
</evidence>
<feature type="transmembrane region" description="Helical" evidence="1">
    <location>
        <begin position="46"/>
        <end position="63"/>
    </location>
</feature>
<evidence type="ECO:0000313" key="5">
    <source>
        <dbReference type="Proteomes" id="UP001341297"/>
    </source>
</evidence>
<evidence type="ECO:0000313" key="3">
    <source>
        <dbReference type="EMBL" id="MEC0484458.1"/>
    </source>
</evidence>
<protein>
    <submittedName>
        <fullName evidence="3">Lantibiotic immunity ABC transporter MutE/EpiE family permease subunit</fullName>
    </submittedName>
    <submittedName>
        <fullName evidence="2">Lantibiotic protection ABC transporter permease</fullName>
    </submittedName>
</protein>
<comment type="caution">
    <text evidence="2">The sequence shown here is derived from an EMBL/GenBank/DDBJ whole genome shotgun (WGS) entry which is preliminary data.</text>
</comment>
<reference evidence="2 4" key="1">
    <citation type="journal article" date="2015" name="Int. J. Syst. Evol. Microbiol.">
        <title>Bacillus glycinifermentans sp. nov., isolated from fermented soybean paste.</title>
        <authorList>
            <person name="Kim S.J."/>
            <person name="Dunlap C.A."/>
            <person name="Kwon S.W."/>
            <person name="Rooney A.P."/>
        </authorList>
    </citation>
    <scope>NUCLEOTIDE SEQUENCE [LARGE SCALE GENOMIC DNA]</scope>
    <source>
        <strain evidence="2 4">GO-13</strain>
    </source>
</reference>
<name>A0A0T6BVH3_9BACI</name>
<dbReference type="InterPro" id="IPR021205">
    <property type="entry name" value="Lanti_perm_SpaE/MutE/EpiE-like"/>
</dbReference>
<reference evidence="3 5" key="3">
    <citation type="submission" date="2023-03" db="EMBL/GenBank/DDBJ databases">
        <title>Agriculturally important microbes genome sequencing.</title>
        <authorList>
            <person name="Dunlap C."/>
        </authorList>
    </citation>
    <scope>NUCLEOTIDE SEQUENCE [LARGE SCALE GENOMIC DNA]</scope>
    <source>
        <strain evidence="3 5">CBP-3203</strain>
    </source>
</reference>
<feature type="transmembrane region" description="Helical" evidence="1">
    <location>
        <begin position="93"/>
        <end position="115"/>
    </location>
</feature>
<dbReference type="RefSeq" id="WP_048354470.1">
    <property type="nucleotide sequence ID" value="NZ_CP023481.1"/>
</dbReference>
<gene>
    <name evidence="2" type="ORF">AB447_200690</name>
    <name evidence="3" type="ORF">P8828_06280</name>
</gene>
<feature type="transmembrane region" description="Helical" evidence="1">
    <location>
        <begin position="21"/>
        <end position="40"/>
    </location>
</feature>
<evidence type="ECO:0000313" key="4">
    <source>
        <dbReference type="Proteomes" id="UP000036168"/>
    </source>
</evidence>
<dbReference type="STRING" id="1664069.BGLY_0317"/>
<keyword evidence="1" id="KW-0472">Membrane</keyword>
<dbReference type="Proteomes" id="UP000036168">
    <property type="component" value="Unassembled WGS sequence"/>
</dbReference>
<dbReference type="NCBIfam" id="TIGR03732">
    <property type="entry name" value="lanti_perm_MutE"/>
    <property type="match status" value="1"/>
</dbReference>
<dbReference type="Pfam" id="PF12730">
    <property type="entry name" value="ABC2_membrane_4"/>
    <property type="match status" value="1"/>
</dbReference>
<feature type="transmembrane region" description="Helical" evidence="1">
    <location>
        <begin position="121"/>
        <end position="141"/>
    </location>
</feature>
<proteinExistence type="predicted"/>
<feature type="transmembrane region" description="Helical" evidence="1">
    <location>
        <begin position="210"/>
        <end position="233"/>
    </location>
</feature>
<evidence type="ECO:0000256" key="1">
    <source>
        <dbReference type="SAM" id="Phobius"/>
    </source>
</evidence>
<feature type="transmembrane region" description="Helical" evidence="1">
    <location>
        <begin position="153"/>
        <end position="174"/>
    </location>
</feature>
<dbReference type="CDD" id="cd21807">
    <property type="entry name" value="ABC-2_lan_permease_MutE_EpiE-like"/>
    <property type="match status" value="1"/>
</dbReference>
<keyword evidence="1" id="KW-0812">Transmembrane</keyword>
<dbReference type="EMBL" id="JARRTL010000007">
    <property type="protein sequence ID" value="MEC0484458.1"/>
    <property type="molecule type" value="Genomic_DNA"/>
</dbReference>
<accession>A0A0T6BVH3</accession>
<organism evidence="2 4">
    <name type="scientific">Bacillus glycinifermentans</name>
    <dbReference type="NCBI Taxonomy" id="1664069"/>
    <lineage>
        <taxon>Bacteria</taxon>
        <taxon>Bacillati</taxon>
        <taxon>Bacillota</taxon>
        <taxon>Bacilli</taxon>
        <taxon>Bacillales</taxon>
        <taxon>Bacillaceae</taxon>
        <taxon>Bacillus</taxon>
    </lineage>
</organism>
<dbReference type="Proteomes" id="UP001341297">
    <property type="component" value="Unassembled WGS sequence"/>
</dbReference>
<dbReference type="AlphaFoldDB" id="A0A0T6BVH3"/>
<sequence>MIGQYIKAEHLKFKRAFARKIVVIVPLINICFSFLMNAGFFVTGTFNWWSIIFMPIMIGLLCASSHQKEKKASNYNGVFSAPVDLKTMWYAKVAVIAIYSLASQVIFLGFMYMMGFVIPQFATVNLAIITASSLLWATTLWEIPLCLFLARRFGFAAAVTVNLLGGLILGIMSASESLWWLNPWSWSIRMMCPAIGIHPNGLPLENGDPLHSWAVVPPAVLLSALLFAVLMVATKRSFSPAFGTGGGVK</sequence>
<keyword evidence="5" id="KW-1185">Reference proteome</keyword>
<reference evidence="2" key="2">
    <citation type="submission" date="2015-10" db="EMBL/GenBank/DDBJ databases">
        <authorList>
            <person name="Gilbert D.G."/>
        </authorList>
    </citation>
    <scope>NUCLEOTIDE SEQUENCE</scope>
    <source>
        <strain evidence="2">GO-13</strain>
    </source>
</reference>